<evidence type="ECO:0000256" key="7">
    <source>
        <dbReference type="ARBA" id="ARBA00022741"/>
    </source>
</evidence>
<evidence type="ECO:0000256" key="2">
    <source>
        <dbReference type="ARBA" id="ARBA00012393"/>
    </source>
</evidence>
<keyword evidence="7" id="KW-0547">Nucleotide-binding</keyword>
<keyword evidence="5" id="KW-0808">Transferase</keyword>
<dbReference type="GO" id="GO:0005524">
    <property type="term" value="F:ATP binding"/>
    <property type="evidence" value="ECO:0007669"/>
    <property type="project" value="UniProtKB-KW"/>
</dbReference>
<dbReference type="CDD" id="cd23948">
    <property type="entry name" value="FAD_synthase"/>
    <property type="match status" value="1"/>
</dbReference>
<sequence>MTVITEGAPPSTTTEVLNGPSSPLVGDTPLPFPQLCAKIHDRVAALLDEKDPSPRIKSVQEQTRTALRIIAEALDQYSLQEVSLAYNGGKDCLVLLILYLCALHQKGLTTQTGEDGGHVPVQCVYIEAEDPFIEQDEFANSSAKMYSLSLLKYSKPMKAAFADYLHEQSSVKAIFVGTRRTDPHGEHLKHFDPTDSGWPTFMRIHPVIDWHYVDIWTFIRHLKIPYCTLYDRGYTSLGGTTDTHPNPALARQSSTPQVPKAIPNGTTNGTSTPKFRPAYELVDDYEERLGRDR</sequence>
<evidence type="ECO:0000313" key="16">
    <source>
        <dbReference type="Proteomes" id="UP000700596"/>
    </source>
</evidence>
<reference evidence="15" key="1">
    <citation type="journal article" date="2021" name="Nat. Commun.">
        <title>Genetic determinants of endophytism in the Arabidopsis root mycobiome.</title>
        <authorList>
            <person name="Mesny F."/>
            <person name="Miyauchi S."/>
            <person name="Thiergart T."/>
            <person name="Pickel B."/>
            <person name="Atanasova L."/>
            <person name="Karlsson M."/>
            <person name="Huettel B."/>
            <person name="Barry K.W."/>
            <person name="Haridas S."/>
            <person name="Chen C."/>
            <person name="Bauer D."/>
            <person name="Andreopoulos W."/>
            <person name="Pangilinan J."/>
            <person name="LaButti K."/>
            <person name="Riley R."/>
            <person name="Lipzen A."/>
            <person name="Clum A."/>
            <person name="Drula E."/>
            <person name="Henrissat B."/>
            <person name="Kohler A."/>
            <person name="Grigoriev I.V."/>
            <person name="Martin F.M."/>
            <person name="Hacquard S."/>
        </authorList>
    </citation>
    <scope>NUCLEOTIDE SEQUENCE</scope>
    <source>
        <strain evidence="15">MPI-CAGE-CH-0243</strain>
    </source>
</reference>
<evidence type="ECO:0000256" key="3">
    <source>
        <dbReference type="ARBA" id="ARBA00022630"/>
    </source>
</evidence>
<evidence type="ECO:0000256" key="13">
    <source>
        <dbReference type="SAM" id="MobiDB-lite"/>
    </source>
</evidence>
<dbReference type="Proteomes" id="UP000700596">
    <property type="component" value="Unassembled WGS sequence"/>
</dbReference>
<evidence type="ECO:0000313" key="15">
    <source>
        <dbReference type="EMBL" id="KAH7116007.1"/>
    </source>
</evidence>
<feature type="compositionally biased region" description="Polar residues" evidence="13">
    <location>
        <begin position="10"/>
        <end position="21"/>
    </location>
</feature>
<comment type="pathway">
    <text evidence="1">Cofactor biosynthesis; FAD biosynthesis; FAD from FMN: step 1/1.</text>
</comment>
<feature type="compositionally biased region" description="Polar residues" evidence="13">
    <location>
        <begin position="264"/>
        <end position="273"/>
    </location>
</feature>
<protein>
    <recommendedName>
        <fullName evidence="2">FAD synthase</fullName>
        <ecNumber evidence="2">2.7.7.2</ecNumber>
    </recommendedName>
    <alternativeName>
        <fullName evidence="10">FAD pyrophosphorylase</fullName>
    </alternativeName>
    <alternativeName>
        <fullName evidence="11">FMN adenylyltransferase</fullName>
    </alternativeName>
</protein>
<evidence type="ECO:0000259" key="14">
    <source>
        <dbReference type="Pfam" id="PF01507"/>
    </source>
</evidence>
<proteinExistence type="predicted"/>
<dbReference type="PANTHER" id="PTHR23293">
    <property type="entry name" value="FAD SYNTHETASE-RELATED FMN ADENYLYLTRANSFERASE"/>
    <property type="match status" value="1"/>
</dbReference>
<keyword evidence="9" id="KW-0067">ATP-binding</keyword>
<dbReference type="InterPro" id="IPR014729">
    <property type="entry name" value="Rossmann-like_a/b/a_fold"/>
</dbReference>
<dbReference type="GO" id="GO:0006747">
    <property type="term" value="P:FAD biosynthetic process"/>
    <property type="evidence" value="ECO:0007669"/>
    <property type="project" value="TreeGrafter"/>
</dbReference>
<keyword evidence="6" id="KW-0548">Nucleotidyltransferase</keyword>
<dbReference type="OrthoDB" id="270728at2759"/>
<evidence type="ECO:0000256" key="5">
    <source>
        <dbReference type="ARBA" id="ARBA00022679"/>
    </source>
</evidence>
<evidence type="ECO:0000256" key="11">
    <source>
        <dbReference type="ARBA" id="ARBA00031871"/>
    </source>
</evidence>
<feature type="region of interest" description="Disordered" evidence="13">
    <location>
        <begin position="241"/>
        <end position="279"/>
    </location>
</feature>
<organism evidence="15 16">
    <name type="scientific">Dendryphion nanum</name>
    <dbReference type="NCBI Taxonomy" id="256645"/>
    <lineage>
        <taxon>Eukaryota</taxon>
        <taxon>Fungi</taxon>
        <taxon>Dikarya</taxon>
        <taxon>Ascomycota</taxon>
        <taxon>Pezizomycotina</taxon>
        <taxon>Dothideomycetes</taxon>
        <taxon>Pleosporomycetidae</taxon>
        <taxon>Pleosporales</taxon>
        <taxon>Torulaceae</taxon>
        <taxon>Dendryphion</taxon>
    </lineage>
</organism>
<name>A0A9P9DBP0_9PLEO</name>
<keyword evidence="3" id="KW-0285">Flavoprotein</keyword>
<feature type="region of interest" description="Disordered" evidence="13">
    <location>
        <begin position="1"/>
        <end position="22"/>
    </location>
</feature>
<comment type="catalytic activity">
    <reaction evidence="12">
        <text>FMN + ATP + H(+) = FAD + diphosphate</text>
        <dbReference type="Rhea" id="RHEA:17237"/>
        <dbReference type="ChEBI" id="CHEBI:15378"/>
        <dbReference type="ChEBI" id="CHEBI:30616"/>
        <dbReference type="ChEBI" id="CHEBI:33019"/>
        <dbReference type="ChEBI" id="CHEBI:57692"/>
        <dbReference type="ChEBI" id="CHEBI:58210"/>
        <dbReference type="EC" id="2.7.7.2"/>
    </reaction>
</comment>
<dbReference type="FunFam" id="3.40.50.620:FF:000187">
    <property type="entry name" value="Probable FAD synthetase"/>
    <property type="match status" value="1"/>
</dbReference>
<dbReference type="PANTHER" id="PTHR23293:SF9">
    <property type="entry name" value="FAD SYNTHASE"/>
    <property type="match status" value="1"/>
</dbReference>
<dbReference type="GO" id="GO:0003919">
    <property type="term" value="F:FMN adenylyltransferase activity"/>
    <property type="evidence" value="ECO:0007669"/>
    <property type="project" value="UniProtKB-EC"/>
</dbReference>
<dbReference type="AlphaFoldDB" id="A0A9P9DBP0"/>
<dbReference type="InterPro" id="IPR002500">
    <property type="entry name" value="PAPS_reduct_dom"/>
</dbReference>
<dbReference type="Pfam" id="PF01507">
    <property type="entry name" value="PAPS_reduct"/>
    <property type="match status" value="2"/>
</dbReference>
<evidence type="ECO:0000256" key="1">
    <source>
        <dbReference type="ARBA" id="ARBA00004726"/>
    </source>
</evidence>
<evidence type="ECO:0000256" key="12">
    <source>
        <dbReference type="ARBA" id="ARBA00049494"/>
    </source>
</evidence>
<comment type="caution">
    <text evidence="15">The sequence shown here is derived from an EMBL/GenBank/DDBJ whole genome shotgun (WGS) entry which is preliminary data.</text>
</comment>
<keyword evidence="8" id="KW-0274">FAD</keyword>
<keyword evidence="16" id="KW-1185">Reference proteome</keyword>
<evidence type="ECO:0000256" key="9">
    <source>
        <dbReference type="ARBA" id="ARBA00022840"/>
    </source>
</evidence>
<evidence type="ECO:0000256" key="10">
    <source>
        <dbReference type="ARBA" id="ARBA00031145"/>
    </source>
</evidence>
<accession>A0A9P9DBP0</accession>
<dbReference type="SUPFAM" id="SSF52402">
    <property type="entry name" value="Adenine nucleotide alpha hydrolases-like"/>
    <property type="match status" value="1"/>
</dbReference>
<feature type="domain" description="Phosphoadenosine phosphosulphate reductase" evidence="14">
    <location>
        <begin position="82"/>
        <end position="159"/>
    </location>
</feature>
<feature type="domain" description="Phosphoadenosine phosphosulphate reductase" evidence="14">
    <location>
        <begin position="168"/>
        <end position="245"/>
    </location>
</feature>
<evidence type="ECO:0000256" key="8">
    <source>
        <dbReference type="ARBA" id="ARBA00022827"/>
    </source>
</evidence>
<evidence type="ECO:0000256" key="6">
    <source>
        <dbReference type="ARBA" id="ARBA00022695"/>
    </source>
</evidence>
<keyword evidence="4" id="KW-0288">FMN</keyword>
<dbReference type="EC" id="2.7.7.2" evidence="2"/>
<dbReference type="Gene3D" id="3.40.50.620">
    <property type="entry name" value="HUPs"/>
    <property type="match status" value="1"/>
</dbReference>
<gene>
    <name evidence="15" type="ORF">B0J11DRAFT_115235</name>
</gene>
<dbReference type="EMBL" id="JAGMWT010000015">
    <property type="protein sequence ID" value="KAH7116007.1"/>
    <property type="molecule type" value="Genomic_DNA"/>
</dbReference>
<evidence type="ECO:0000256" key="4">
    <source>
        <dbReference type="ARBA" id="ARBA00022643"/>
    </source>
</evidence>